<dbReference type="Proteomes" id="UP001153069">
    <property type="component" value="Unassembled WGS sequence"/>
</dbReference>
<accession>A0A9N8EC44</accession>
<feature type="compositionally biased region" description="Acidic residues" evidence="1">
    <location>
        <begin position="873"/>
        <end position="885"/>
    </location>
</feature>
<keyword evidence="3" id="KW-0378">Hydrolase</keyword>
<dbReference type="EMBL" id="CAICTM010000904">
    <property type="protein sequence ID" value="CAB9518103.1"/>
    <property type="molecule type" value="Genomic_DNA"/>
</dbReference>
<feature type="compositionally biased region" description="Low complexity" evidence="1">
    <location>
        <begin position="305"/>
        <end position="316"/>
    </location>
</feature>
<keyword evidence="3" id="KW-0547">Nucleotide-binding</keyword>
<feature type="region of interest" description="Disordered" evidence="1">
    <location>
        <begin position="850"/>
        <end position="922"/>
    </location>
</feature>
<keyword evidence="4" id="KW-1185">Reference proteome</keyword>
<feature type="domain" description="Helicase-associated" evidence="2">
    <location>
        <begin position="589"/>
        <end position="663"/>
    </location>
</feature>
<keyword evidence="3" id="KW-0347">Helicase</keyword>
<dbReference type="GO" id="GO:0004386">
    <property type="term" value="F:helicase activity"/>
    <property type="evidence" value="ECO:0007669"/>
    <property type="project" value="UniProtKB-KW"/>
</dbReference>
<organism evidence="3 4">
    <name type="scientific">Seminavis robusta</name>
    <dbReference type="NCBI Taxonomy" id="568900"/>
    <lineage>
        <taxon>Eukaryota</taxon>
        <taxon>Sar</taxon>
        <taxon>Stramenopiles</taxon>
        <taxon>Ochrophyta</taxon>
        <taxon>Bacillariophyta</taxon>
        <taxon>Bacillariophyceae</taxon>
        <taxon>Bacillariophycidae</taxon>
        <taxon>Naviculales</taxon>
        <taxon>Naviculaceae</taxon>
        <taxon>Seminavis</taxon>
    </lineage>
</organism>
<evidence type="ECO:0000313" key="3">
    <source>
        <dbReference type="EMBL" id="CAB9518103.1"/>
    </source>
</evidence>
<protein>
    <submittedName>
        <fullName evidence="3">Helicase</fullName>
    </submittedName>
</protein>
<dbReference type="PANTHER" id="PTHR33418:SF1">
    <property type="entry name" value="HELICASE-ASSOCIATED DOMAIN-CONTAINING PROTEIN"/>
    <property type="match status" value="1"/>
</dbReference>
<feature type="domain" description="Helicase-associated" evidence="2">
    <location>
        <begin position="672"/>
        <end position="735"/>
    </location>
</feature>
<name>A0A9N8EC44_9STRA</name>
<dbReference type="OrthoDB" id="56426at2759"/>
<evidence type="ECO:0000259" key="2">
    <source>
        <dbReference type="Pfam" id="PF03457"/>
    </source>
</evidence>
<comment type="caution">
    <text evidence="3">The sequence shown here is derived from an EMBL/GenBank/DDBJ whole genome shotgun (WGS) entry which is preliminary data.</text>
</comment>
<dbReference type="PANTHER" id="PTHR33418">
    <property type="entry name" value="HELICASE-ASSOCIATED"/>
    <property type="match status" value="1"/>
</dbReference>
<evidence type="ECO:0000313" key="4">
    <source>
        <dbReference type="Proteomes" id="UP001153069"/>
    </source>
</evidence>
<dbReference type="InterPro" id="IPR005114">
    <property type="entry name" value="Helicase_assoc"/>
</dbReference>
<evidence type="ECO:0000256" key="1">
    <source>
        <dbReference type="SAM" id="MobiDB-lite"/>
    </source>
</evidence>
<reference evidence="3" key="1">
    <citation type="submission" date="2020-06" db="EMBL/GenBank/DDBJ databases">
        <authorList>
            <consortium name="Plant Systems Biology data submission"/>
        </authorList>
    </citation>
    <scope>NUCLEOTIDE SEQUENCE</scope>
    <source>
        <strain evidence="3">D6</strain>
    </source>
</reference>
<feature type="domain" description="Helicase-associated" evidence="2">
    <location>
        <begin position="509"/>
        <end position="574"/>
    </location>
</feature>
<feature type="domain" description="Helicase-associated" evidence="2">
    <location>
        <begin position="753"/>
        <end position="814"/>
    </location>
</feature>
<keyword evidence="3" id="KW-0067">ATP-binding</keyword>
<sequence length="922" mass="104273">MATCATQPAGKTPAEERPLKFWAIKKSGLLKSPAIFTCVEDCKQYAVAKARAKSDEEGDNVPVVEYKEFQSIWDAVKYIMPWQNLPAIINNNQQPTQPVGYTYAPPKPPPVAYAAPAVPVHPPPQYPMVYPTPTYMPPPAQLPKPSQLPKHPSSTRKPAPAKKPGNQTQAGRKGDPRMNRAVAARTENPTMPLFEALQIGGFEYPNDIDPYVVDDENVTLGQRKNQLSRRLRVARKQPEESGGLDTGATSLVPATVGATDLAGKNRAEPATPEEAKELEEEAAEVVAKLKQKNMLPAENTTENSTTTPQNATAAPQHTTATAMTQNTTVMPQHTTAMPQNATVMPQYHPALGFMPATGYAYMYPVMPAAVATQPQPTVATQQQLVTATNTQAPATKGKPKATASRQLRLRAYISWEDRYKQLIQYKEKYGSAVVQKSHILDDDGFQRWVAYERKRIKKVEELRAANKPVSSKDAECVKKLQDIGFATPPANDASNGPASSRQWGAKRLAKWEANFKMLQEYKEKHGVSAKIERSEEKLYRWVSYQARAIREFQEEPDKSCFTKERIDRLLALGVNPTGHASDKPSLKNVSWDEMYNQLVAFKQAHGTVEVPHYRAAGVDTMKHYSKLLRNWTLKMREDFELLQKGEKSDLTPDRMEKLTKLGFRFQVYRRMNFDHRAAEWLEYKAKHGKDPPSEEGDPLASWVSKVRKKYWQKVENGVQNSLTEEQIDKLKSWGFNFERKLKFSVLPRPTKCWEERFQDLLEFKEKEGHCNVPQTYPELGTWVHSQRRQYRKLKKGLKSTLNKDKIERLVKIGFQWITRKSPTRPQNAAESNNNNKEVHDFSEYEKHMAFVPGETTRTNNAKKRPLPTAADGYSDDDSSSDEEENGLLSDVRGSTGHGNHYPINHNPLAKHGKTPWDRYRLA</sequence>
<dbReference type="AlphaFoldDB" id="A0A9N8EC44"/>
<feature type="region of interest" description="Disordered" evidence="1">
    <location>
        <begin position="229"/>
        <end position="316"/>
    </location>
</feature>
<dbReference type="Pfam" id="PF03457">
    <property type="entry name" value="HA"/>
    <property type="match status" value="4"/>
</dbReference>
<feature type="region of interest" description="Disordered" evidence="1">
    <location>
        <begin position="137"/>
        <end position="177"/>
    </location>
</feature>
<gene>
    <name evidence="3" type="ORF">SEMRO_906_G218670.1</name>
</gene>
<proteinExistence type="predicted"/>
<dbReference type="Gene3D" id="6.10.140.530">
    <property type="match status" value="4"/>
</dbReference>